<comment type="caution">
    <text evidence="1">The sequence shown here is derived from an EMBL/GenBank/DDBJ whole genome shotgun (WGS) entry which is preliminary data.</text>
</comment>
<accession>A0A7W3XT41</accession>
<name>A0A7W3XT41_9BACL</name>
<dbReference type="EMBL" id="JACJIP010000027">
    <property type="protein sequence ID" value="MBA9087231.1"/>
    <property type="molecule type" value="Genomic_DNA"/>
</dbReference>
<dbReference type="RefSeq" id="WP_182538004.1">
    <property type="nucleotide sequence ID" value="NZ_JACJIP010000027.1"/>
</dbReference>
<proteinExistence type="predicted"/>
<keyword evidence="2" id="KW-1185">Reference proteome</keyword>
<evidence type="ECO:0000313" key="2">
    <source>
        <dbReference type="Proteomes" id="UP000567067"/>
    </source>
</evidence>
<organism evidence="1 2">
    <name type="scientific">Fontibacillus solani</name>
    <dbReference type="NCBI Taxonomy" id="1572857"/>
    <lineage>
        <taxon>Bacteria</taxon>
        <taxon>Bacillati</taxon>
        <taxon>Bacillota</taxon>
        <taxon>Bacilli</taxon>
        <taxon>Bacillales</taxon>
        <taxon>Paenibacillaceae</taxon>
        <taxon>Fontibacillus</taxon>
    </lineage>
</organism>
<reference evidence="1 2" key="1">
    <citation type="submission" date="2020-08" db="EMBL/GenBank/DDBJ databases">
        <title>Genomic Encyclopedia of Type Strains, Phase III (KMG-III): the genomes of soil and plant-associated and newly described type strains.</title>
        <authorList>
            <person name="Whitman W."/>
        </authorList>
    </citation>
    <scope>NUCLEOTIDE SEQUENCE [LARGE SCALE GENOMIC DNA]</scope>
    <source>
        <strain evidence="1 2">CECT 8693</strain>
    </source>
</reference>
<dbReference type="Proteomes" id="UP000567067">
    <property type="component" value="Unassembled WGS sequence"/>
</dbReference>
<evidence type="ECO:0000313" key="1">
    <source>
        <dbReference type="EMBL" id="MBA9087231.1"/>
    </source>
</evidence>
<gene>
    <name evidence="1" type="ORF">FHR92_003713</name>
</gene>
<sequence length="63" mass="7143">MQTALIGEMTTTTVQSYDAIFKNNPTKVKTKVTSGSRVNKLYQTYSYYNWGDIQSETRPLTAT</sequence>
<dbReference type="AlphaFoldDB" id="A0A7W3XT41"/>
<protein>
    <submittedName>
        <fullName evidence="1">Uncharacterized protein</fullName>
    </submittedName>
</protein>